<keyword evidence="2 4" id="KW-0997">Cell inner membrane</keyword>
<evidence type="ECO:0000256" key="3">
    <source>
        <dbReference type="ARBA" id="ARBA00023136"/>
    </source>
</evidence>
<dbReference type="Proteomes" id="UP000244441">
    <property type="component" value="Chromosome"/>
</dbReference>
<dbReference type="Gene3D" id="3.40.1580.20">
    <property type="entry name" value="Syd protein"/>
    <property type="match status" value="1"/>
</dbReference>
<protein>
    <recommendedName>
        <fullName evidence="4">Protein Syd</fullName>
    </recommendedName>
</protein>
<sequence length="191" mass="21712">MSESSANNMKKINIEQFSQIWTDNWRASQGCLPQIEHDCDYPSPCEVGQAKDGELISWQPVARSSTIDLNNINQALEFDLHPSVVELFCRQFSGNLSAQFDGNWLEIIQPWNEEDFERLQENLIAHHLMKRKLKQRPSSFIAVTDDDMLIISILNETGEVVLEPVGKEPSRVLAPDLGTFLAQLTPVMEQD</sequence>
<keyword evidence="3 4" id="KW-0472">Membrane</keyword>
<organism evidence="5 6">
    <name type="scientific">Saccharobesus litoralis</name>
    <dbReference type="NCBI Taxonomy" id="2172099"/>
    <lineage>
        <taxon>Bacteria</taxon>
        <taxon>Pseudomonadati</taxon>
        <taxon>Pseudomonadota</taxon>
        <taxon>Gammaproteobacteria</taxon>
        <taxon>Alteromonadales</taxon>
        <taxon>Alteromonadaceae</taxon>
        <taxon>Saccharobesus</taxon>
    </lineage>
</organism>
<accession>A0A2S0VMA5</accession>
<comment type="function">
    <text evidence="4">Interacts with the SecY protein in vivo. May bind preferentially to an uncomplexed state of SecY, thus functioning either as a chelating agent for excess SecY in the cell or as a regulatory factor that negatively controls the translocase function.</text>
</comment>
<proteinExistence type="inferred from homology"/>
<gene>
    <name evidence="4" type="primary">syd</name>
    <name evidence="5" type="ORF">C2869_01720</name>
</gene>
<evidence type="ECO:0000256" key="4">
    <source>
        <dbReference type="HAMAP-Rule" id="MF_01104"/>
    </source>
</evidence>
<evidence type="ECO:0000313" key="6">
    <source>
        <dbReference type="Proteomes" id="UP000244441"/>
    </source>
</evidence>
<dbReference type="AlphaFoldDB" id="A0A2S0VMA5"/>
<comment type="similarity">
    <text evidence="4">Belongs to the Syd family.</text>
</comment>
<dbReference type="GO" id="GO:0009898">
    <property type="term" value="C:cytoplasmic side of plasma membrane"/>
    <property type="evidence" value="ECO:0007669"/>
    <property type="project" value="InterPro"/>
</dbReference>
<evidence type="ECO:0000256" key="2">
    <source>
        <dbReference type="ARBA" id="ARBA00022519"/>
    </source>
</evidence>
<dbReference type="OrthoDB" id="5599437at2"/>
<dbReference type="CDD" id="cd16323">
    <property type="entry name" value="Syd"/>
    <property type="match status" value="1"/>
</dbReference>
<keyword evidence="6" id="KW-1185">Reference proteome</keyword>
<evidence type="ECO:0000313" key="5">
    <source>
        <dbReference type="EMBL" id="AWB65240.1"/>
    </source>
</evidence>
<dbReference type="InterPro" id="IPR009948">
    <property type="entry name" value="Syd"/>
</dbReference>
<evidence type="ECO:0000256" key="1">
    <source>
        <dbReference type="ARBA" id="ARBA00022475"/>
    </source>
</evidence>
<name>A0A2S0VMA5_9ALTE</name>
<dbReference type="KEGG" id="cate:C2869_01720"/>
<dbReference type="RefSeq" id="WP_108601317.1">
    <property type="nucleotide sequence ID" value="NZ_CP026604.1"/>
</dbReference>
<reference evidence="5 6" key="1">
    <citation type="submission" date="2018-01" db="EMBL/GenBank/DDBJ databases">
        <title>Genome sequence of a Cantenovulum-like bacteria.</title>
        <authorList>
            <person name="Tan W.R."/>
            <person name="Lau N.-S."/>
            <person name="Go F."/>
            <person name="Amirul A.-A.A."/>
        </authorList>
    </citation>
    <scope>NUCLEOTIDE SEQUENCE [LARGE SCALE GENOMIC DNA]</scope>
    <source>
        <strain evidence="5 6">CCB-QB4</strain>
    </source>
</reference>
<dbReference type="NCBIfam" id="NF003439">
    <property type="entry name" value="PRK04968.1"/>
    <property type="match status" value="1"/>
</dbReference>
<dbReference type="Pfam" id="PF07348">
    <property type="entry name" value="Syd"/>
    <property type="match status" value="1"/>
</dbReference>
<dbReference type="HAMAP" id="MF_01104">
    <property type="entry name" value="Syd"/>
    <property type="match status" value="1"/>
</dbReference>
<comment type="subcellular location">
    <subcellularLocation>
        <location evidence="4">Cell inner membrane</location>
        <topology evidence="4">Peripheral membrane protein</topology>
        <orientation evidence="4">Cytoplasmic side</orientation>
    </subcellularLocation>
    <text evidence="4">Loosely associated with the cytoplasmic side of the inner membrane, probably via SecY.</text>
</comment>
<keyword evidence="1 4" id="KW-1003">Cell membrane</keyword>
<dbReference type="EMBL" id="CP026604">
    <property type="protein sequence ID" value="AWB65240.1"/>
    <property type="molecule type" value="Genomic_DNA"/>
</dbReference>
<dbReference type="InterPro" id="IPR038228">
    <property type="entry name" value="Syd_sf"/>
</dbReference>